<proteinExistence type="predicted"/>
<dbReference type="EMBL" id="GGEC01050673">
    <property type="protein sequence ID" value="MBX31157.1"/>
    <property type="molecule type" value="Transcribed_RNA"/>
</dbReference>
<dbReference type="AlphaFoldDB" id="A0A2P2MLS5"/>
<organism evidence="1">
    <name type="scientific">Rhizophora mucronata</name>
    <name type="common">Asiatic mangrove</name>
    <dbReference type="NCBI Taxonomy" id="61149"/>
    <lineage>
        <taxon>Eukaryota</taxon>
        <taxon>Viridiplantae</taxon>
        <taxon>Streptophyta</taxon>
        <taxon>Embryophyta</taxon>
        <taxon>Tracheophyta</taxon>
        <taxon>Spermatophyta</taxon>
        <taxon>Magnoliopsida</taxon>
        <taxon>eudicotyledons</taxon>
        <taxon>Gunneridae</taxon>
        <taxon>Pentapetalae</taxon>
        <taxon>rosids</taxon>
        <taxon>fabids</taxon>
        <taxon>Malpighiales</taxon>
        <taxon>Rhizophoraceae</taxon>
        <taxon>Rhizophora</taxon>
    </lineage>
</organism>
<sequence length="81" mass="9286">MQGPISSETCLRFLIASVKNYSSKRRQICSRMKKHFHVCDEVIKKEHGAIFRCVILFLHFGFKSDKWSPLLKGNGNVALTC</sequence>
<protein>
    <submittedName>
        <fullName evidence="1">Uncharacterized protein</fullName>
    </submittedName>
</protein>
<evidence type="ECO:0000313" key="1">
    <source>
        <dbReference type="EMBL" id="MBX31157.1"/>
    </source>
</evidence>
<name>A0A2P2MLS5_RHIMU</name>
<reference evidence="1" key="1">
    <citation type="submission" date="2018-02" db="EMBL/GenBank/DDBJ databases">
        <title>Rhizophora mucronata_Transcriptome.</title>
        <authorList>
            <person name="Meera S.P."/>
            <person name="Sreeshan A."/>
            <person name="Augustine A."/>
        </authorList>
    </citation>
    <scope>NUCLEOTIDE SEQUENCE</scope>
    <source>
        <tissue evidence="1">Leaf</tissue>
    </source>
</reference>
<dbReference type="EMBL" id="GGEC01050666">
    <property type="protein sequence ID" value="MBX31150.1"/>
    <property type="molecule type" value="Transcribed_RNA"/>
</dbReference>
<accession>A0A2P2MLS5</accession>